<feature type="domain" description="Methyltransferase regulatory" evidence="2">
    <location>
        <begin position="217"/>
        <end position="296"/>
    </location>
</feature>
<feature type="domain" description="Methyltransferase" evidence="3">
    <location>
        <begin position="48"/>
        <end position="144"/>
    </location>
</feature>
<dbReference type="GO" id="GO:0032259">
    <property type="term" value="P:methylation"/>
    <property type="evidence" value="ECO:0007669"/>
    <property type="project" value="UniProtKB-KW"/>
</dbReference>
<name>A0A2W4YWK0_9SPHN</name>
<dbReference type="Gene3D" id="3.40.50.150">
    <property type="entry name" value="Vaccinia Virus protein VP39"/>
    <property type="match status" value="1"/>
</dbReference>
<evidence type="ECO:0000259" key="2">
    <source>
        <dbReference type="Pfam" id="PF10119"/>
    </source>
</evidence>
<organism evidence="4 5">
    <name type="scientific">Sphingomonas hengshuiensis</name>
    <dbReference type="NCBI Taxonomy" id="1609977"/>
    <lineage>
        <taxon>Bacteria</taxon>
        <taxon>Pseudomonadati</taxon>
        <taxon>Pseudomonadota</taxon>
        <taxon>Alphaproteobacteria</taxon>
        <taxon>Sphingomonadales</taxon>
        <taxon>Sphingomonadaceae</taxon>
        <taxon>Sphingomonas</taxon>
    </lineage>
</organism>
<dbReference type="InterPro" id="IPR018773">
    <property type="entry name" value="MeTrfase_reg_dom_prd"/>
</dbReference>
<evidence type="ECO:0000256" key="1">
    <source>
        <dbReference type="ARBA" id="ARBA00022679"/>
    </source>
</evidence>
<evidence type="ECO:0000313" key="4">
    <source>
        <dbReference type="EMBL" id="PZO74044.1"/>
    </source>
</evidence>
<gene>
    <name evidence="4" type="ORF">DI632_13810</name>
</gene>
<dbReference type="Pfam" id="PF10119">
    <property type="entry name" value="MethyTransf_Reg"/>
    <property type="match status" value="1"/>
</dbReference>
<dbReference type="Proteomes" id="UP000248614">
    <property type="component" value="Unassembled WGS sequence"/>
</dbReference>
<dbReference type="InterPro" id="IPR029063">
    <property type="entry name" value="SAM-dependent_MTases_sf"/>
</dbReference>
<dbReference type="AlphaFoldDB" id="A0A2W4YWK0"/>
<evidence type="ECO:0000313" key="5">
    <source>
        <dbReference type="Proteomes" id="UP000248614"/>
    </source>
</evidence>
<dbReference type="SUPFAM" id="SSF53335">
    <property type="entry name" value="S-adenosyl-L-methionine-dependent methyltransferases"/>
    <property type="match status" value="1"/>
</dbReference>
<protein>
    <submittedName>
        <fullName evidence="4">SAM-dependent methyltransferase</fullName>
    </submittedName>
</protein>
<comment type="caution">
    <text evidence="4">The sequence shown here is derived from an EMBL/GenBank/DDBJ whole genome shotgun (WGS) entry which is preliminary data.</text>
</comment>
<sequence length="431" mass="46271">MTWTDGYITDIAYPGFFYKEMQPLWLATTATVRGFSAPEVAGAFEACELGCGTATNLLVAAACHPHARFTGVDFNEAHLAIARKAADACGLRNVTFVHADFAAFGRANTRQFDFVTSHGVWSWVAPRQRAALMDCAARSLKPRGLLYLHYMCHPGSTTILPLQHMMNLAAHHMPGDSRRKAQTGLKLLEQLAALDALAGHPAMRRHLANMARRDPADLAHEFLSDHWEPQHSVDVHQQASDAGLHLIGSADAFDNLDVSLSIPGKLQPLIRKTTVPALAEALKDMARGAHQRMDLFQKSPVPLAREALLTTVGGIAFRLLPGAPARGPITFRTPIGPITGPAAVFTPLLERLARRAATVAELMRLPSFGDDPGGLLQSLQLLMMGQIAHPALPGDVDGAAAALLARWYERNGIALTLVDACGTAVVPAGPA</sequence>
<evidence type="ECO:0000259" key="3">
    <source>
        <dbReference type="Pfam" id="PF13649"/>
    </source>
</evidence>
<keyword evidence="1 4" id="KW-0808">Transferase</keyword>
<proteinExistence type="predicted"/>
<dbReference type="InterPro" id="IPR041698">
    <property type="entry name" value="Methyltransf_25"/>
</dbReference>
<dbReference type="PANTHER" id="PTHR43861">
    <property type="entry name" value="TRANS-ACONITATE 2-METHYLTRANSFERASE-RELATED"/>
    <property type="match status" value="1"/>
</dbReference>
<dbReference type="GO" id="GO:0008168">
    <property type="term" value="F:methyltransferase activity"/>
    <property type="evidence" value="ECO:0007669"/>
    <property type="project" value="UniProtKB-KW"/>
</dbReference>
<dbReference type="EMBL" id="QFNF01000044">
    <property type="protein sequence ID" value="PZO74044.1"/>
    <property type="molecule type" value="Genomic_DNA"/>
</dbReference>
<dbReference type="CDD" id="cd02440">
    <property type="entry name" value="AdoMet_MTases"/>
    <property type="match status" value="1"/>
</dbReference>
<reference evidence="4 5" key="1">
    <citation type="submission" date="2017-08" db="EMBL/GenBank/DDBJ databases">
        <title>Infants hospitalized years apart are colonized by the same room-sourced microbial strains.</title>
        <authorList>
            <person name="Brooks B."/>
            <person name="Olm M.R."/>
            <person name="Firek B.A."/>
            <person name="Baker R."/>
            <person name="Thomas B.C."/>
            <person name="Morowitz M.J."/>
            <person name="Banfield J.F."/>
        </authorList>
    </citation>
    <scope>NUCLEOTIDE SEQUENCE [LARGE SCALE GENOMIC DNA]</scope>
    <source>
        <strain evidence="4">S2_018_000_R3_110</strain>
    </source>
</reference>
<keyword evidence="4" id="KW-0489">Methyltransferase</keyword>
<dbReference type="Pfam" id="PF13649">
    <property type="entry name" value="Methyltransf_25"/>
    <property type="match status" value="1"/>
</dbReference>
<accession>A0A2W4YWK0</accession>